<reference evidence="3" key="1">
    <citation type="submission" date="2022-11" db="UniProtKB">
        <authorList>
            <consortium name="WormBaseParasite"/>
        </authorList>
    </citation>
    <scope>IDENTIFICATION</scope>
</reference>
<dbReference type="PANTHER" id="PTHR46561:SF11">
    <property type="entry name" value="SERPENTINE RECEPTOR CLASS ALPHA_BETA-14"/>
    <property type="match status" value="1"/>
</dbReference>
<protein>
    <submittedName>
        <fullName evidence="3">Uncharacterized protein</fullName>
    </submittedName>
</protein>
<dbReference type="InterPro" id="IPR053286">
    <property type="entry name" value="Nematode_rcpt-like_srab"/>
</dbReference>
<feature type="transmembrane region" description="Helical" evidence="1">
    <location>
        <begin position="134"/>
        <end position="156"/>
    </location>
</feature>
<accession>A0A915E5A8</accession>
<keyword evidence="1" id="KW-0472">Membrane</keyword>
<dbReference type="Proteomes" id="UP000887574">
    <property type="component" value="Unplaced"/>
</dbReference>
<feature type="transmembrane region" description="Helical" evidence="1">
    <location>
        <begin position="20"/>
        <end position="45"/>
    </location>
</feature>
<evidence type="ECO:0000313" key="3">
    <source>
        <dbReference type="WBParaSite" id="jg2712"/>
    </source>
</evidence>
<evidence type="ECO:0000313" key="2">
    <source>
        <dbReference type="Proteomes" id="UP000887574"/>
    </source>
</evidence>
<keyword evidence="2" id="KW-1185">Reference proteome</keyword>
<proteinExistence type="predicted"/>
<keyword evidence="1" id="KW-0812">Transmembrane</keyword>
<sequence length="217" mass="25435">MSSISSDCQNAELLAHSLPYRVIIVFKGSVNATTLFLFFLFYIFKGRTTIFHPNTKIIYHFICTFLFLISLHTTVVYAYEIYRLSSLINNSCDRLWWTPFFFYLRNANGDFLNGVNSSLIVINEKNGFSFQIRLVFSFFTELLGVIFFLSIHLWCLQFEKKIRAHLTLTVKFQVEETLKLTALFLPIVITKCSMQILSSTFAYFANKLWPNQLQMFR</sequence>
<organism evidence="2 3">
    <name type="scientific">Ditylenchus dipsaci</name>
    <dbReference type="NCBI Taxonomy" id="166011"/>
    <lineage>
        <taxon>Eukaryota</taxon>
        <taxon>Metazoa</taxon>
        <taxon>Ecdysozoa</taxon>
        <taxon>Nematoda</taxon>
        <taxon>Chromadorea</taxon>
        <taxon>Rhabditida</taxon>
        <taxon>Tylenchina</taxon>
        <taxon>Tylenchomorpha</taxon>
        <taxon>Sphaerularioidea</taxon>
        <taxon>Anguinidae</taxon>
        <taxon>Anguininae</taxon>
        <taxon>Ditylenchus</taxon>
    </lineage>
</organism>
<name>A0A915E5A8_9BILA</name>
<keyword evidence="1" id="KW-1133">Transmembrane helix</keyword>
<evidence type="ECO:0000256" key="1">
    <source>
        <dbReference type="SAM" id="Phobius"/>
    </source>
</evidence>
<dbReference type="WBParaSite" id="jg2712">
    <property type="protein sequence ID" value="jg2712"/>
    <property type="gene ID" value="jg2712"/>
</dbReference>
<dbReference type="AlphaFoldDB" id="A0A915E5A8"/>
<feature type="transmembrane region" description="Helical" evidence="1">
    <location>
        <begin position="57"/>
        <end position="79"/>
    </location>
</feature>
<dbReference type="PANTHER" id="PTHR46561">
    <property type="entry name" value="SERPENTINE RECEPTOR, CLASS AB (CLASS A-LIKE)-RELATED"/>
    <property type="match status" value="1"/>
</dbReference>